<name>A0A166B0J5_9EURY</name>
<dbReference type="STRING" id="49547.MBCUR_09620"/>
<accession>A0A166B0J5</accession>
<sequence>MFFRIKRDTLIILALAFILILCGRVVTYVGFASSPEVEQGVPIAGIVIKGNDITPLDSIKVNVAGSGLRQGSYIKGDMLITSKRELPLNEAIKNAEYFATLTTISGTKLQPIVAADVQVDKTTGIVTVNVVEDFSSIDFNKKNRAVL</sequence>
<organism evidence="1 2">
    <name type="scientific">Methanobrevibacter curvatus</name>
    <dbReference type="NCBI Taxonomy" id="49547"/>
    <lineage>
        <taxon>Archaea</taxon>
        <taxon>Methanobacteriati</taxon>
        <taxon>Methanobacteriota</taxon>
        <taxon>Methanomada group</taxon>
        <taxon>Methanobacteria</taxon>
        <taxon>Methanobacteriales</taxon>
        <taxon>Methanobacteriaceae</taxon>
        <taxon>Methanobrevibacter</taxon>
    </lineage>
</organism>
<keyword evidence="2" id="KW-1185">Reference proteome</keyword>
<dbReference type="Proteomes" id="UP000077245">
    <property type="component" value="Unassembled WGS sequence"/>
</dbReference>
<dbReference type="PATRIC" id="fig|49547.3.peg.1031"/>
<dbReference type="EMBL" id="LWMV01000163">
    <property type="protein sequence ID" value="KZX12709.1"/>
    <property type="molecule type" value="Genomic_DNA"/>
</dbReference>
<dbReference type="AlphaFoldDB" id="A0A166B0J5"/>
<comment type="caution">
    <text evidence="1">The sequence shown here is derived from an EMBL/GenBank/DDBJ whole genome shotgun (WGS) entry which is preliminary data.</text>
</comment>
<reference evidence="1 2" key="1">
    <citation type="submission" date="2016-04" db="EMBL/GenBank/DDBJ databases">
        <title>Genome sequence of Methanobrevibacter curvatus DSM 11111.</title>
        <authorList>
            <person name="Poehlein A."/>
            <person name="Seedorf H."/>
            <person name="Daniel R."/>
        </authorList>
    </citation>
    <scope>NUCLEOTIDE SEQUENCE [LARGE SCALE GENOMIC DNA]</scope>
    <source>
        <strain evidence="1 2">DSM 11111</strain>
    </source>
</reference>
<protein>
    <submittedName>
        <fullName evidence="1">Uncharacterized protein</fullName>
    </submittedName>
</protein>
<evidence type="ECO:0000313" key="1">
    <source>
        <dbReference type="EMBL" id="KZX12709.1"/>
    </source>
</evidence>
<dbReference type="RefSeq" id="WP_067090904.1">
    <property type="nucleotide sequence ID" value="NZ_LWMV01000163.1"/>
</dbReference>
<proteinExistence type="predicted"/>
<gene>
    <name evidence="1" type="ORF">MBCUR_09620</name>
</gene>
<dbReference type="OrthoDB" id="76606at2157"/>
<evidence type="ECO:0000313" key="2">
    <source>
        <dbReference type="Proteomes" id="UP000077245"/>
    </source>
</evidence>